<organism evidence="1 2">
    <name type="scientific">Vibrio tubiashii ATCC 19109</name>
    <dbReference type="NCBI Taxonomy" id="1051646"/>
    <lineage>
        <taxon>Bacteria</taxon>
        <taxon>Pseudomonadati</taxon>
        <taxon>Pseudomonadota</taxon>
        <taxon>Gammaproteobacteria</taxon>
        <taxon>Vibrionales</taxon>
        <taxon>Vibrionaceae</taxon>
        <taxon>Vibrio</taxon>
        <taxon>Vibrio oreintalis group</taxon>
    </lineage>
</organism>
<dbReference type="GeneID" id="23447967"/>
<accession>A0A0A0SQT7</accession>
<sequence length="148" mass="17066">MQPKTPWNPSLKAMNRVKNPLPIPSDCQHCGDTVEIVHHDELYGRSYGDWPWAYRCKGCGSYVGMHPFTNIPLGTLATTEMREARKRCKSPFEALYKSGKLTRSDAYKRLAEKLGIEHEACHFGWFDVEMCHKAEQAAREIFIEIYRS</sequence>
<dbReference type="eggNOG" id="ENOG5032S15">
    <property type="taxonomic scope" value="Bacteria"/>
</dbReference>
<dbReference type="AlphaFoldDB" id="A0A0A0SQT7"/>
<name>A0A0A0SQT7_9VIBR</name>
<proteinExistence type="predicted"/>
<geneLocation type="plasmid" evidence="1 2">
    <name>p123</name>
</geneLocation>
<dbReference type="Pfam" id="PF11672">
    <property type="entry name" value="DUF3268"/>
    <property type="match status" value="1"/>
</dbReference>
<reference evidence="1 2" key="1">
    <citation type="submission" date="2014-08" db="EMBL/GenBank/DDBJ databases">
        <title>First Complete Genome Sequence of the Shellfish Pathogen Vibrio tubiashii.</title>
        <authorList>
            <person name="Richards G.P."/>
            <person name="Needleman D.S."/>
            <person name="Watson M.A."/>
            <person name="Bono J.L."/>
        </authorList>
    </citation>
    <scope>NUCLEOTIDE SEQUENCE [LARGE SCALE GENOMIC DNA]</scope>
    <source>
        <strain evidence="1 2">ATCC 19109</strain>
        <plasmid evidence="2">Plasmid p123</plasmid>
    </source>
</reference>
<dbReference type="EMBL" id="CP009357">
    <property type="protein sequence ID" value="AIW17312.1"/>
    <property type="molecule type" value="Genomic_DNA"/>
</dbReference>
<dbReference type="PATRIC" id="fig|1051646.9.peg.4697"/>
<keyword evidence="1" id="KW-0614">Plasmid</keyword>
<protein>
    <submittedName>
        <fullName evidence="1">Uncharacterized protein</fullName>
    </submittedName>
</protein>
<evidence type="ECO:0000313" key="2">
    <source>
        <dbReference type="Proteomes" id="UP000030071"/>
    </source>
</evidence>
<evidence type="ECO:0000313" key="1">
    <source>
        <dbReference type="EMBL" id="AIW17312.1"/>
    </source>
</evidence>
<dbReference type="Proteomes" id="UP000030071">
    <property type="component" value="Plasmid p123"/>
</dbReference>
<dbReference type="HOGENOM" id="CLU_123187_2_0_6"/>
<dbReference type="InterPro" id="IPR021686">
    <property type="entry name" value="DUF3268"/>
</dbReference>
<dbReference type="KEGG" id="vtu:IX91_24910"/>
<gene>
    <name evidence="1" type="ORF">IX91_24910</name>
</gene>
<dbReference type="RefSeq" id="WP_039953700.1">
    <property type="nucleotide sequence ID" value="NZ_AFWI01000216.1"/>
</dbReference>